<feature type="transmembrane region" description="Helical" evidence="1">
    <location>
        <begin position="86"/>
        <end position="106"/>
    </location>
</feature>
<dbReference type="Proteomes" id="UP000658258">
    <property type="component" value="Unassembled WGS sequence"/>
</dbReference>
<proteinExistence type="predicted"/>
<keyword evidence="3" id="KW-1185">Reference proteome</keyword>
<sequence>MNNWDYIFIYSSVFSPLIPIGIYLTQKHNDRFKVIMLFVFVSFASDLLSIYVVKGSNYLFLHAYGLVEAMLLFLFFYKVLENRRWIPFLAVCYGIYYTINSLLFEMGMFNTIGRSIECLLIIFLCLRLFYQFFHNEEDLFLEKSPLFWITVGLLTYFSGAFLTFVFSRYILVDEPLWILHNISNVLKNTFIAIGLWKMTLK</sequence>
<feature type="transmembrane region" description="Helical" evidence="1">
    <location>
        <begin position="6"/>
        <end position="25"/>
    </location>
</feature>
<name>A0ABQ3I9U9_9BACT</name>
<feature type="transmembrane region" description="Helical" evidence="1">
    <location>
        <begin position="32"/>
        <end position="53"/>
    </location>
</feature>
<keyword evidence="1" id="KW-1133">Transmembrane helix</keyword>
<organism evidence="2 3">
    <name type="scientific">Roseivirga thermotolerans</name>
    <dbReference type="NCBI Taxonomy" id="1758176"/>
    <lineage>
        <taxon>Bacteria</taxon>
        <taxon>Pseudomonadati</taxon>
        <taxon>Bacteroidota</taxon>
        <taxon>Cytophagia</taxon>
        <taxon>Cytophagales</taxon>
        <taxon>Roseivirgaceae</taxon>
        <taxon>Roseivirga</taxon>
    </lineage>
</organism>
<accession>A0ABQ3I9U9</accession>
<evidence type="ECO:0000313" key="2">
    <source>
        <dbReference type="EMBL" id="GHE74507.1"/>
    </source>
</evidence>
<keyword evidence="1" id="KW-0812">Transmembrane</keyword>
<evidence type="ECO:0000313" key="3">
    <source>
        <dbReference type="Proteomes" id="UP000658258"/>
    </source>
</evidence>
<evidence type="ECO:0008006" key="4">
    <source>
        <dbReference type="Google" id="ProtNLM"/>
    </source>
</evidence>
<gene>
    <name evidence="2" type="ORF">GCM10011340_33860</name>
</gene>
<feature type="transmembrane region" description="Helical" evidence="1">
    <location>
        <begin position="112"/>
        <end position="133"/>
    </location>
</feature>
<dbReference type="EMBL" id="BNAG01000005">
    <property type="protein sequence ID" value="GHE74507.1"/>
    <property type="molecule type" value="Genomic_DNA"/>
</dbReference>
<feature type="transmembrane region" description="Helical" evidence="1">
    <location>
        <begin position="59"/>
        <end position="79"/>
    </location>
</feature>
<comment type="caution">
    <text evidence="2">The sequence shown here is derived from an EMBL/GenBank/DDBJ whole genome shotgun (WGS) entry which is preliminary data.</text>
</comment>
<protein>
    <recommendedName>
        <fullName evidence="4">Lysoplasmalogenase</fullName>
    </recommendedName>
</protein>
<dbReference type="RefSeq" id="WP_189631492.1">
    <property type="nucleotide sequence ID" value="NZ_BNAG01000005.1"/>
</dbReference>
<evidence type="ECO:0000256" key="1">
    <source>
        <dbReference type="SAM" id="Phobius"/>
    </source>
</evidence>
<keyword evidence="1" id="KW-0472">Membrane</keyword>
<reference evidence="3" key="1">
    <citation type="journal article" date="2019" name="Int. J. Syst. Evol. Microbiol.">
        <title>The Global Catalogue of Microorganisms (GCM) 10K type strain sequencing project: providing services to taxonomists for standard genome sequencing and annotation.</title>
        <authorList>
            <consortium name="The Broad Institute Genomics Platform"/>
            <consortium name="The Broad Institute Genome Sequencing Center for Infectious Disease"/>
            <person name="Wu L."/>
            <person name="Ma J."/>
        </authorList>
    </citation>
    <scope>NUCLEOTIDE SEQUENCE [LARGE SCALE GENOMIC DNA]</scope>
    <source>
        <strain evidence="3">CGMCC 1.15111</strain>
    </source>
</reference>
<feature type="transmembrane region" description="Helical" evidence="1">
    <location>
        <begin position="145"/>
        <end position="171"/>
    </location>
</feature>